<dbReference type="SUPFAM" id="SSF56935">
    <property type="entry name" value="Porins"/>
    <property type="match status" value="1"/>
</dbReference>
<dbReference type="GO" id="GO:0044718">
    <property type="term" value="P:siderophore transmembrane transport"/>
    <property type="evidence" value="ECO:0007669"/>
    <property type="project" value="TreeGrafter"/>
</dbReference>
<comment type="similarity">
    <text evidence="10 11">Belongs to the TonB-dependent receptor family.</text>
</comment>
<dbReference type="AlphaFoldDB" id="A0A4R2PIP1"/>
<dbReference type="RefSeq" id="WP_165878802.1">
    <property type="nucleotide sequence ID" value="NZ_JACIGF010000005.1"/>
</dbReference>
<evidence type="ECO:0000256" key="9">
    <source>
        <dbReference type="ARBA" id="ARBA00023237"/>
    </source>
</evidence>
<dbReference type="PROSITE" id="PS52016">
    <property type="entry name" value="TONB_DEPENDENT_REC_3"/>
    <property type="match status" value="1"/>
</dbReference>
<evidence type="ECO:0000259" key="12">
    <source>
        <dbReference type="Pfam" id="PF00593"/>
    </source>
</evidence>
<evidence type="ECO:0000256" key="10">
    <source>
        <dbReference type="PROSITE-ProRule" id="PRU01360"/>
    </source>
</evidence>
<keyword evidence="8" id="KW-0675">Receptor</keyword>
<evidence type="ECO:0000256" key="8">
    <source>
        <dbReference type="ARBA" id="ARBA00023170"/>
    </source>
</evidence>
<dbReference type="GO" id="GO:0015344">
    <property type="term" value="F:siderophore uptake transmembrane transporter activity"/>
    <property type="evidence" value="ECO:0007669"/>
    <property type="project" value="TreeGrafter"/>
</dbReference>
<dbReference type="InterPro" id="IPR037066">
    <property type="entry name" value="Plug_dom_sf"/>
</dbReference>
<feature type="domain" description="TonB-dependent receptor-like beta-barrel" evidence="12">
    <location>
        <begin position="158"/>
        <end position="583"/>
    </location>
</feature>
<feature type="domain" description="TonB-dependent receptor plug" evidence="13">
    <location>
        <begin position="21"/>
        <end position="127"/>
    </location>
</feature>
<dbReference type="EMBL" id="SLXO01000005">
    <property type="protein sequence ID" value="TCP34564.1"/>
    <property type="molecule type" value="Genomic_DNA"/>
</dbReference>
<evidence type="ECO:0000256" key="3">
    <source>
        <dbReference type="ARBA" id="ARBA00022452"/>
    </source>
</evidence>
<dbReference type="CDD" id="cd01347">
    <property type="entry name" value="ligand_gated_channel"/>
    <property type="match status" value="1"/>
</dbReference>
<evidence type="ECO:0000256" key="6">
    <source>
        <dbReference type="ARBA" id="ARBA00023077"/>
    </source>
</evidence>
<keyword evidence="9 10" id="KW-0998">Cell outer membrane</keyword>
<dbReference type="GO" id="GO:0009279">
    <property type="term" value="C:cell outer membrane"/>
    <property type="evidence" value="ECO:0007669"/>
    <property type="project" value="UniProtKB-SubCell"/>
</dbReference>
<keyword evidence="5" id="KW-0732">Signal</keyword>
<evidence type="ECO:0000256" key="11">
    <source>
        <dbReference type="RuleBase" id="RU003357"/>
    </source>
</evidence>
<dbReference type="Proteomes" id="UP000295399">
    <property type="component" value="Unassembled WGS sequence"/>
</dbReference>
<keyword evidence="6 11" id="KW-0798">TonB box</keyword>
<evidence type="ECO:0000256" key="2">
    <source>
        <dbReference type="ARBA" id="ARBA00022448"/>
    </source>
</evidence>
<comment type="subcellular location">
    <subcellularLocation>
        <location evidence="1 10">Cell outer membrane</location>
        <topology evidence="1 10">Multi-pass membrane protein</topology>
    </subcellularLocation>
</comment>
<dbReference type="PANTHER" id="PTHR30069">
    <property type="entry name" value="TONB-DEPENDENT OUTER MEMBRANE RECEPTOR"/>
    <property type="match status" value="1"/>
</dbReference>
<dbReference type="InterPro" id="IPR000531">
    <property type="entry name" value="Beta-barrel_TonB"/>
</dbReference>
<dbReference type="Gene3D" id="2.170.130.10">
    <property type="entry name" value="TonB-dependent receptor, plug domain"/>
    <property type="match status" value="1"/>
</dbReference>
<evidence type="ECO:0000259" key="13">
    <source>
        <dbReference type="Pfam" id="PF07715"/>
    </source>
</evidence>
<evidence type="ECO:0000256" key="7">
    <source>
        <dbReference type="ARBA" id="ARBA00023136"/>
    </source>
</evidence>
<evidence type="ECO:0000313" key="15">
    <source>
        <dbReference type="Proteomes" id="UP000295399"/>
    </source>
</evidence>
<organism evidence="14 15">
    <name type="scientific">Rhodothalassium salexigens DSM 2132</name>
    <dbReference type="NCBI Taxonomy" id="1188247"/>
    <lineage>
        <taxon>Bacteria</taxon>
        <taxon>Pseudomonadati</taxon>
        <taxon>Pseudomonadota</taxon>
        <taxon>Alphaproteobacteria</taxon>
        <taxon>Rhodothalassiales</taxon>
        <taxon>Rhodothalassiaceae</taxon>
        <taxon>Rhodothalassium</taxon>
    </lineage>
</organism>
<gene>
    <name evidence="14" type="ORF">EV659_105194</name>
</gene>
<proteinExistence type="inferred from homology"/>
<reference evidence="14 15" key="1">
    <citation type="submission" date="2019-03" db="EMBL/GenBank/DDBJ databases">
        <title>Genomic Encyclopedia of Type Strains, Phase IV (KMG-IV): sequencing the most valuable type-strain genomes for metagenomic binning, comparative biology and taxonomic classification.</title>
        <authorList>
            <person name="Goeker M."/>
        </authorList>
    </citation>
    <scope>NUCLEOTIDE SEQUENCE [LARGE SCALE GENOMIC DNA]</scope>
    <source>
        <strain evidence="14 15">DSM 2132</strain>
    </source>
</reference>
<dbReference type="FunCoup" id="A0A4R2PIP1">
    <property type="interactions" value="65"/>
</dbReference>
<name>A0A4R2PIP1_RHOSA</name>
<dbReference type="InterPro" id="IPR012910">
    <property type="entry name" value="Plug_dom"/>
</dbReference>
<evidence type="ECO:0000256" key="4">
    <source>
        <dbReference type="ARBA" id="ARBA00022692"/>
    </source>
</evidence>
<dbReference type="Gene3D" id="2.40.170.20">
    <property type="entry name" value="TonB-dependent receptor, beta-barrel domain"/>
    <property type="match status" value="1"/>
</dbReference>
<evidence type="ECO:0000256" key="1">
    <source>
        <dbReference type="ARBA" id="ARBA00004571"/>
    </source>
</evidence>
<evidence type="ECO:0000256" key="5">
    <source>
        <dbReference type="ARBA" id="ARBA00022729"/>
    </source>
</evidence>
<keyword evidence="7 10" id="KW-0472">Membrane</keyword>
<dbReference type="InterPro" id="IPR039426">
    <property type="entry name" value="TonB-dep_rcpt-like"/>
</dbReference>
<protein>
    <submittedName>
        <fullName evidence="14">Vitamin B12 transporter</fullName>
    </submittedName>
</protein>
<dbReference type="Pfam" id="PF00593">
    <property type="entry name" value="TonB_dep_Rec_b-barrel"/>
    <property type="match status" value="1"/>
</dbReference>
<dbReference type="Pfam" id="PF07715">
    <property type="entry name" value="Plug"/>
    <property type="match status" value="1"/>
</dbReference>
<sequence length="609" mass="66227">MVEEVEEVVVTATRIPTTLGRTGASISVIDDVAIERMQARFVLDVLDMTPGLSVSQFGARGTDSSVRLRGQGPEGTLVLLDGIEVSDPSRSQTAFDFSQLMSGGLARIEVLRGSQSVLYGGDAVGGVVNITTKRGSGPATGSLLAEYGSFDTYLAGMQVRGGVADDRFGYSINAQYLNTDGFSAADEDLPGNSEGEDYNNVSSNGRFDLRVVDGVDLRAVYRIANGTLNYDRCGGPNCDDPDRGDDFLQYSGRFSAHVSALDDRLTAEMGAAYARNEREGFDDGADSFFYYGDRTKFDANARYALARDHDIVAGVDIENEAYRSDGDPVGADVNIRGYYALYQGTFFDRLTISGGVRLDDHELFGTFDTYRVTGAYRLGPIGTKLKGSYATGFRAPSLFELFGTCCGDPQLGNPDLEPEQSTSWDVGVEQALFADRLRLEATYFRIETDREIIFGGALGNPEPNYFNTGTPTTSKGVEISVDWAASETVDLGGTYTYNDATLETGERLQNRPRHTASAYVNWAFLRGRGNVNLSANHFSDSVDSDFSTYPTTLRSLKADAILRLAASFDLTERLQLSARIENLLDENYQSEAGYGTAPISAYGAIRYRF</sequence>
<dbReference type="PANTHER" id="PTHR30069:SF29">
    <property type="entry name" value="HEMOGLOBIN AND HEMOGLOBIN-HAPTOGLOBIN-BINDING PROTEIN 1-RELATED"/>
    <property type="match status" value="1"/>
</dbReference>
<keyword evidence="15" id="KW-1185">Reference proteome</keyword>
<keyword evidence="2 10" id="KW-0813">Transport</keyword>
<keyword evidence="4 10" id="KW-0812">Transmembrane</keyword>
<accession>A0A4R2PIP1</accession>
<keyword evidence="3 10" id="KW-1134">Transmembrane beta strand</keyword>
<evidence type="ECO:0000313" key="14">
    <source>
        <dbReference type="EMBL" id="TCP34564.1"/>
    </source>
</evidence>
<dbReference type="InParanoid" id="A0A4R2PIP1"/>
<dbReference type="InterPro" id="IPR036942">
    <property type="entry name" value="Beta-barrel_TonB_sf"/>
</dbReference>
<comment type="caution">
    <text evidence="14">The sequence shown here is derived from an EMBL/GenBank/DDBJ whole genome shotgun (WGS) entry which is preliminary data.</text>
</comment>